<dbReference type="InParanoid" id="C8X9L9"/>
<dbReference type="EMBL" id="CP001737">
    <property type="protein sequence ID" value="ACV79177.1"/>
    <property type="molecule type" value="Genomic_DNA"/>
</dbReference>
<reference evidence="1 2" key="2">
    <citation type="journal article" date="2010" name="Stand. Genomic Sci.">
        <title>Complete genome sequence of Nakamurella multipartita type strain (Y-104).</title>
        <authorList>
            <person name="Tice H."/>
            <person name="Mayilraj S."/>
            <person name="Sims D."/>
            <person name="Lapidus A."/>
            <person name="Nolan M."/>
            <person name="Lucas S."/>
            <person name="Glavina Del Rio T."/>
            <person name="Copeland A."/>
            <person name="Cheng J.F."/>
            <person name="Meincke L."/>
            <person name="Bruce D."/>
            <person name="Goodwin L."/>
            <person name="Pitluck S."/>
            <person name="Ivanova N."/>
            <person name="Mavromatis K."/>
            <person name="Ovchinnikova G."/>
            <person name="Pati A."/>
            <person name="Chen A."/>
            <person name="Palaniappan K."/>
            <person name="Land M."/>
            <person name="Hauser L."/>
            <person name="Chang Y.J."/>
            <person name="Jeffries C.D."/>
            <person name="Detter J.C."/>
            <person name="Brettin T."/>
            <person name="Rohde M."/>
            <person name="Goker M."/>
            <person name="Bristow J."/>
            <person name="Eisen J.A."/>
            <person name="Markowitz V."/>
            <person name="Hugenholtz P."/>
            <person name="Kyrpides N.C."/>
            <person name="Klenk H.P."/>
            <person name="Chen F."/>
        </authorList>
    </citation>
    <scope>NUCLEOTIDE SEQUENCE [LARGE SCALE GENOMIC DNA]</scope>
    <source>
        <strain evidence="2">ATCC 700099 / DSM 44233 / CIP 104796 / JCM 9543 / NBRC 105858 / Y-104</strain>
    </source>
</reference>
<dbReference type="STRING" id="479431.Namu_2832"/>
<name>C8X9L9_NAKMY</name>
<dbReference type="HOGENOM" id="CLU_3138057_0_0_11"/>
<dbReference type="Proteomes" id="UP000002218">
    <property type="component" value="Chromosome"/>
</dbReference>
<gene>
    <name evidence="1" type="ordered locus">Namu_2832</name>
</gene>
<dbReference type="RefSeq" id="WP_015748056.1">
    <property type="nucleotide sequence ID" value="NC_013235.1"/>
</dbReference>
<proteinExistence type="predicted"/>
<reference evidence="2" key="1">
    <citation type="submission" date="2009-09" db="EMBL/GenBank/DDBJ databases">
        <title>The complete genome of Nakamurella multipartita DSM 44233.</title>
        <authorList>
            <consortium name="US DOE Joint Genome Institute (JGI-PGF)"/>
            <person name="Lucas S."/>
            <person name="Copeland A."/>
            <person name="Lapidus A."/>
            <person name="Glavina del Rio T."/>
            <person name="Dalin E."/>
            <person name="Tice H."/>
            <person name="Bruce D."/>
            <person name="Goodwin L."/>
            <person name="Pitluck S."/>
            <person name="Kyrpides N."/>
            <person name="Mavromatis K."/>
            <person name="Ivanova N."/>
            <person name="Ovchinnikova G."/>
            <person name="Sims D."/>
            <person name="Meincke L."/>
            <person name="Brettin T."/>
            <person name="Detter J.C."/>
            <person name="Han C."/>
            <person name="Larimer F."/>
            <person name="Land M."/>
            <person name="Hauser L."/>
            <person name="Markowitz V."/>
            <person name="Cheng J.-F."/>
            <person name="Hugenholtz P."/>
            <person name="Woyke T."/>
            <person name="Wu D."/>
            <person name="Klenk H.-P."/>
            <person name="Eisen J.A."/>
        </authorList>
    </citation>
    <scope>NUCLEOTIDE SEQUENCE [LARGE SCALE GENOMIC DNA]</scope>
    <source>
        <strain evidence="2">ATCC 700099 / DSM 44233 / CIP 104796 / JCM 9543 / NBRC 105858 / Y-104</strain>
    </source>
</reference>
<accession>C8X9L9</accession>
<sequence length="49" mass="5747">MRTNRKSMAQRYEERRSRRLINKAIAEAPSDSMRTELLVAAQRQLGSLR</sequence>
<organism evidence="1 2">
    <name type="scientific">Nakamurella multipartita (strain ATCC 700099 / DSM 44233 / CIP 104796 / JCM 9543 / NBRC 105858 / Y-104)</name>
    <name type="common">Microsphaera multipartita</name>
    <dbReference type="NCBI Taxonomy" id="479431"/>
    <lineage>
        <taxon>Bacteria</taxon>
        <taxon>Bacillati</taxon>
        <taxon>Actinomycetota</taxon>
        <taxon>Actinomycetes</taxon>
        <taxon>Nakamurellales</taxon>
        <taxon>Nakamurellaceae</taxon>
        <taxon>Nakamurella</taxon>
    </lineage>
</organism>
<dbReference type="KEGG" id="nml:Namu_2832"/>
<dbReference type="AlphaFoldDB" id="C8X9L9"/>
<protein>
    <submittedName>
        <fullName evidence="1">Uncharacterized protein</fullName>
    </submittedName>
</protein>
<evidence type="ECO:0000313" key="2">
    <source>
        <dbReference type="Proteomes" id="UP000002218"/>
    </source>
</evidence>
<evidence type="ECO:0000313" key="1">
    <source>
        <dbReference type="EMBL" id="ACV79177.1"/>
    </source>
</evidence>
<keyword evidence="2" id="KW-1185">Reference proteome</keyword>